<gene>
    <name evidence="3" type="ORF">SAMN05421813_10184</name>
</gene>
<dbReference type="RefSeq" id="WP_090697505.1">
    <property type="nucleotide sequence ID" value="NZ_FNHH01000001.1"/>
</dbReference>
<evidence type="ECO:0000313" key="4">
    <source>
        <dbReference type="Proteomes" id="UP000199226"/>
    </source>
</evidence>
<reference evidence="4" key="1">
    <citation type="submission" date="2016-10" db="EMBL/GenBank/DDBJ databases">
        <authorList>
            <person name="Varghese N."/>
            <person name="Submissions S."/>
        </authorList>
    </citation>
    <scope>NUCLEOTIDE SEQUENCE [LARGE SCALE GENOMIC DNA]</scope>
    <source>
        <strain evidence="4">DSM 24536</strain>
    </source>
</reference>
<dbReference type="SUPFAM" id="SSF51556">
    <property type="entry name" value="Metallo-dependent hydrolases"/>
    <property type="match status" value="1"/>
</dbReference>
<dbReference type="Pfam" id="PF04909">
    <property type="entry name" value="Amidohydro_2"/>
    <property type="match status" value="1"/>
</dbReference>
<dbReference type="Proteomes" id="UP000199226">
    <property type="component" value="Unassembled WGS sequence"/>
</dbReference>
<name>A0A1G9LU93_9SPHI</name>
<dbReference type="Gene3D" id="3.20.20.140">
    <property type="entry name" value="Metal-dependent hydrolases"/>
    <property type="match status" value="1"/>
</dbReference>
<dbReference type="OrthoDB" id="5450317at2"/>
<dbReference type="PANTHER" id="PTHR43569">
    <property type="entry name" value="AMIDOHYDROLASE"/>
    <property type="match status" value="1"/>
</dbReference>
<dbReference type="InterPro" id="IPR052350">
    <property type="entry name" value="Metallo-dep_Lactonases"/>
</dbReference>
<dbReference type="AlphaFoldDB" id="A0A1G9LU93"/>
<evidence type="ECO:0000259" key="2">
    <source>
        <dbReference type="Pfam" id="PF04909"/>
    </source>
</evidence>
<sequence length="280" mass="32435">MEKVDAHQHFWKFDPVKDSWITEEMEVIRHDFLPHDLKPLLDANGINSCIAVQADQSEKETDFLLSLAAENDFIKGVVGWTDLCAENIHERLDYYSQFPLLKGFRHILQAEPVEFFLKPEFQRGLAALKFYGFTYDILVYPHQLPVTLNLIHGVIPDLIREQPFAIDHLAKPDIKNGAFNGWEANIKELAAHENVYCKLSGMVTEADLNNWKKEDIYPFMDKVLQYFGPERLMFGSDWPVCQLAADYSMVCGLVKEYLNKLSVREQEMIWGRNAALFYNL</sequence>
<proteinExistence type="inferred from homology"/>
<dbReference type="GO" id="GO:0016787">
    <property type="term" value="F:hydrolase activity"/>
    <property type="evidence" value="ECO:0007669"/>
    <property type="project" value="InterPro"/>
</dbReference>
<evidence type="ECO:0000256" key="1">
    <source>
        <dbReference type="ARBA" id="ARBA00038310"/>
    </source>
</evidence>
<dbReference type="PANTHER" id="PTHR43569:SF2">
    <property type="entry name" value="AMIDOHYDROLASE-RELATED DOMAIN-CONTAINING PROTEIN"/>
    <property type="match status" value="1"/>
</dbReference>
<accession>A0A1G9LU93</accession>
<dbReference type="InterPro" id="IPR032466">
    <property type="entry name" value="Metal_Hydrolase"/>
</dbReference>
<dbReference type="EMBL" id="FNHH01000001">
    <property type="protein sequence ID" value="SDL64985.1"/>
    <property type="molecule type" value="Genomic_DNA"/>
</dbReference>
<keyword evidence="4" id="KW-1185">Reference proteome</keyword>
<dbReference type="InterPro" id="IPR006680">
    <property type="entry name" value="Amidohydro-rel"/>
</dbReference>
<organism evidence="3 4">
    <name type="scientific">Daejeonella rubra</name>
    <dbReference type="NCBI Taxonomy" id="990371"/>
    <lineage>
        <taxon>Bacteria</taxon>
        <taxon>Pseudomonadati</taxon>
        <taxon>Bacteroidota</taxon>
        <taxon>Sphingobacteriia</taxon>
        <taxon>Sphingobacteriales</taxon>
        <taxon>Sphingobacteriaceae</taxon>
        <taxon>Daejeonella</taxon>
    </lineage>
</organism>
<evidence type="ECO:0000313" key="3">
    <source>
        <dbReference type="EMBL" id="SDL64985.1"/>
    </source>
</evidence>
<feature type="domain" description="Amidohydrolase-related" evidence="2">
    <location>
        <begin position="4"/>
        <end position="280"/>
    </location>
</feature>
<comment type="similarity">
    <text evidence="1">Belongs to the metallo-dependent hydrolases superfamily.</text>
</comment>
<dbReference type="STRING" id="990371.SAMN05421813_10184"/>
<protein>
    <submittedName>
        <fullName evidence="3">L-fuconolactonase</fullName>
    </submittedName>
</protein>